<comment type="caution">
    <text evidence="2">The sequence shown here is derived from an EMBL/GenBank/DDBJ whole genome shotgun (WGS) entry which is preliminary data.</text>
</comment>
<dbReference type="Pfam" id="PF00078">
    <property type="entry name" value="RVT_1"/>
    <property type="match status" value="1"/>
</dbReference>
<dbReference type="AlphaFoldDB" id="A0A3L8DNE4"/>
<protein>
    <recommendedName>
        <fullName evidence="1">Reverse transcriptase domain-containing protein</fullName>
    </recommendedName>
</protein>
<evidence type="ECO:0000259" key="1">
    <source>
        <dbReference type="Pfam" id="PF00078"/>
    </source>
</evidence>
<sequence length="181" mass="20708">MGGDEIPNEAWKYGGTEMEEWIREICNRVWKGEGWPEKWKEGIVVPIVKKGDGRRISEYRVMLMATLYKIYVSVLAERLMEEVEEKGMIPQNQTGFRKGLGAMDNVYALNYMINRQINTKGGKLVALFLDLRAAFDSVDRGVLIKAMREREVREGLVDRCEEVLVETKSRVKVGGFGQEEG</sequence>
<feature type="domain" description="Reverse transcriptase" evidence="1">
    <location>
        <begin position="49"/>
        <end position="156"/>
    </location>
</feature>
<dbReference type="EMBL" id="QOIP01000006">
    <property type="protein sequence ID" value="RLU21743.1"/>
    <property type="molecule type" value="Genomic_DNA"/>
</dbReference>
<proteinExistence type="predicted"/>
<dbReference type="InterPro" id="IPR000477">
    <property type="entry name" value="RT_dom"/>
</dbReference>
<evidence type="ECO:0000313" key="2">
    <source>
        <dbReference type="EMBL" id="RLU21743.1"/>
    </source>
</evidence>
<dbReference type="PANTHER" id="PTHR19446">
    <property type="entry name" value="REVERSE TRANSCRIPTASES"/>
    <property type="match status" value="1"/>
</dbReference>
<accession>A0A3L8DNE4</accession>
<dbReference type="Proteomes" id="UP000279307">
    <property type="component" value="Chromosome 6"/>
</dbReference>
<reference evidence="2 3" key="1">
    <citation type="journal article" date="2018" name="Genome Res.">
        <title>The genomic architecture and molecular evolution of ant odorant receptors.</title>
        <authorList>
            <person name="McKenzie S.K."/>
            <person name="Kronauer D.J.C."/>
        </authorList>
    </citation>
    <scope>NUCLEOTIDE SEQUENCE [LARGE SCALE GENOMIC DNA]</scope>
    <source>
        <strain evidence="2">Clonal line C1</strain>
    </source>
</reference>
<organism evidence="2 3">
    <name type="scientific">Ooceraea biroi</name>
    <name type="common">Clonal raider ant</name>
    <name type="synonym">Cerapachys biroi</name>
    <dbReference type="NCBI Taxonomy" id="2015173"/>
    <lineage>
        <taxon>Eukaryota</taxon>
        <taxon>Metazoa</taxon>
        <taxon>Ecdysozoa</taxon>
        <taxon>Arthropoda</taxon>
        <taxon>Hexapoda</taxon>
        <taxon>Insecta</taxon>
        <taxon>Pterygota</taxon>
        <taxon>Neoptera</taxon>
        <taxon>Endopterygota</taxon>
        <taxon>Hymenoptera</taxon>
        <taxon>Apocrita</taxon>
        <taxon>Aculeata</taxon>
        <taxon>Formicoidea</taxon>
        <taxon>Formicidae</taxon>
        <taxon>Dorylinae</taxon>
        <taxon>Ooceraea</taxon>
    </lineage>
</organism>
<name>A0A3L8DNE4_OOCBI</name>
<evidence type="ECO:0000313" key="3">
    <source>
        <dbReference type="Proteomes" id="UP000279307"/>
    </source>
</evidence>
<gene>
    <name evidence="2" type="ORF">DMN91_006119</name>
</gene>